<comment type="caution">
    <text evidence="2">The sequence shown here is derived from an EMBL/GenBank/DDBJ whole genome shotgun (WGS) entry which is preliminary data.</text>
</comment>
<sequence length="160" mass="18430">MFVSSMSPSSLLTTPYSTEAQAACAYLIWYSCSLANLRYAQNAASAATRFTGCASGFHKLEFKIQLIFYLVDSSFYLVSINILRLKNDKFKAYKLTKLLCFKKVIMMKYLGVWIDERLKSKLQFDCRIKSFNMAFYNLKRCGIICGITTTEIKMCYYKTC</sequence>
<keyword evidence="1" id="KW-0812">Transmembrane</keyword>
<reference evidence="2 3" key="1">
    <citation type="journal article" date="2018" name="Sci. Rep.">
        <title>Genomic signatures of local adaptation to the degree of environmental predictability in rotifers.</title>
        <authorList>
            <person name="Franch-Gras L."/>
            <person name="Hahn C."/>
            <person name="Garcia-Roger E.M."/>
            <person name="Carmona M.J."/>
            <person name="Serra M."/>
            <person name="Gomez A."/>
        </authorList>
    </citation>
    <scope>NUCLEOTIDE SEQUENCE [LARGE SCALE GENOMIC DNA]</scope>
    <source>
        <strain evidence="2">HYR1</strain>
    </source>
</reference>
<evidence type="ECO:0000256" key="1">
    <source>
        <dbReference type="SAM" id="Phobius"/>
    </source>
</evidence>
<keyword evidence="1" id="KW-0472">Membrane</keyword>
<evidence type="ECO:0000313" key="3">
    <source>
        <dbReference type="Proteomes" id="UP000276133"/>
    </source>
</evidence>
<name>A0A3M7QH25_BRAPC</name>
<accession>A0A3M7QH25</accession>
<gene>
    <name evidence="2" type="ORF">BpHYR1_045631</name>
</gene>
<dbReference type="AlphaFoldDB" id="A0A3M7QH25"/>
<organism evidence="2 3">
    <name type="scientific">Brachionus plicatilis</name>
    <name type="common">Marine rotifer</name>
    <name type="synonym">Brachionus muelleri</name>
    <dbReference type="NCBI Taxonomy" id="10195"/>
    <lineage>
        <taxon>Eukaryota</taxon>
        <taxon>Metazoa</taxon>
        <taxon>Spiralia</taxon>
        <taxon>Gnathifera</taxon>
        <taxon>Rotifera</taxon>
        <taxon>Eurotatoria</taxon>
        <taxon>Monogononta</taxon>
        <taxon>Pseudotrocha</taxon>
        <taxon>Ploima</taxon>
        <taxon>Brachionidae</taxon>
        <taxon>Brachionus</taxon>
    </lineage>
</organism>
<evidence type="ECO:0000313" key="2">
    <source>
        <dbReference type="EMBL" id="RNA10533.1"/>
    </source>
</evidence>
<dbReference type="Proteomes" id="UP000276133">
    <property type="component" value="Unassembled WGS sequence"/>
</dbReference>
<proteinExistence type="predicted"/>
<protein>
    <submittedName>
        <fullName evidence="2">Uncharacterized protein</fullName>
    </submittedName>
</protein>
<feature type="transmembrane region" description="Helical" evidence="1">
    <location>
        <begin position="66"/>
        <end position="85"/>
    </location>
</feature>
<keyword evidence="1" id="KW-1133">Transmembrane helix</keyword>
<dbReference type="EMBL" id="REGN01006163">
    <property type="protein sequence ID" value="RNA10533.1"/>
    <property type="molecule type" value="Genomic_DNA"/>
</dbReference>
<keyword evidence="3" id="KW-1185">Reference proteome</keyword>